<dbReference type="eggNOG" id="COG0463">
    <property type="taxonomic scope" value="Bacteria"/>
</dbReference>
<dbReference type="AlphaFoldDB" id="K6WUF7"/>
<keyword evidence="2" id="KW-1185">Reference proteome</keyword>
<gene>
    <name evidence="1" type="ORF">KILIM_070_00030</name>
</gene>
<accession>K6WUF7</accession>
<organism evidence="1 2">
    <name type="scientific">Kineosphaera limosa NBRC 100340</name>
    <dbReference type="NCBI Taxonomy" id="1184609"/>
    <lineage>
        <taxon>Bacteria</taxon>
        <taxon>Bacillati</taxon>
        <taxon>Actinomycetota</taxon>
        <taxon>Actinomycetes</taxon>
        <taxon>Micrococcales</taxon>
        <taxon>Dermatophilaceae</taxon>
        <taxon>Kineosphaera</taxon>
    </lineage>
</organism>
<dbReference type="RefSeq" id="WP_006593998.1">
    <property type="nucleotide sequence ID" value="NZ_BAHD01000070.1"/>
</dbReference>
<comment type="caution">
    <text evidence="1">The sequence shown here is derived from an EMBL/GenBank/DDBJ whole genome shotgun (WGS) entry which is preliminary data.</text>
</comment>
<evidence type="ECO:0000313" key="2">
    <source>
        <dbReference type="Proteomes" id="UP000008366"/>
    </source>
</evidence>
<dbReference type="SUPFAM" id="SSF48452">
    <property type="entry name" value="TPR-like"/>
    <property type="match status" value="1"/>
</dbReference>
<reference evidence="1 2" key="1">
    <citation type="submission" date="2012-08" db="EMBL/GenBank/DDBJ databases">
        <title>Whole genome shotgun sequence of Kineosphaera limosa NBRC 100340.</title>
        <authorList>
            <person name="Yoshida I."/>
            <person name="Isaki S."/>
            <person name="Hosoyama A."/>
            <person name="Tsuchikane K."/>
            <person name="Katsumata H."/>
            <person name="Ando Y."/>
            <person name="Ohji S."/>
            <person name="Hamada M."/>
            <person name="Tamura T."/>
            <person name="Yamazoe A."/>
            <person name="Yamazaki S."/>
            <person name="Fujita N."/>
        </authorList>
    </citation>
    <scope>NUCLEOTIDE SEQUENCE [LARGE SCALE GENOMIC DNA]</scope>
    <source>
        <strain evidence="1 2">NBRC 100340</strain>
    </source>
</reference>
<dbReference type="EMBL" id="BAHD01000070">
    <property type="protein sequence ID" value="GAB97466.1"/>
    <property type="molecule type" value="Genomic_DNA"/>
</dbReference>
<evidence type="ECO:0008006" key="3">
    <source>
        <dbReference type="Google" id="ProtNLM"/>
    </source>
</evidence>
<dbReference type="Proteomes" id="UP000008366">
    <property type="component" value="Unassembled WGS sequence"/>
</dbReference>
<proteinExistence type="predicted"/>
<dbReference type="SUPFAM" id="SSF53448">
    <property type="entry name" value="Nucleotide-diphospho-sugar transferases"/>
    <property type="match status" value="1"/>
</dbReference>
<dbReference type="STRING" id="1184609.KILIM_070_00030"/>
<protein>
    <recommendedName>
        <fullName evidence="3">Glycosyltransferase 2-like domain-containing protein</fullName>
    </recommendedName>
</protein>
<evidence type="ECO:0000313" key="1">
    <source>
        <dbReference type="EMBL" id="GAB97466.1"/>
    </source>
</evidence>
<name>K6WUF7_9MICO</name>
<dbReference type="OrthoDB" id="5139370at2"/>
<dbReference type="InterPro" id="IPR029044">
    <property type="entry name" value="Nucleotide-diphossugar_trans"/>
</dbReference>
<dbReference type="InterPro" id="IPR011990">
    <property type="entry name" value="TPR-like_helical_dom_sf"/>
</dbReference>
<sequence>MTAPRIAVCLVVNDEVRDLHGCLQSVRQLGHLLTEVCVYGAGATEQLLNAARQSGAKVHEGQWDGDLAAARNAAACMTDAPWVLVLEPGERLRVDIPALTKLLALPERMVGEPDAIAVEVSRGRAAGAATREPRVYRPERAHFVGALEDRLEPMEPGRELVSLNAGVEVCSVWAVVVPQGDQRDRLVRRVARADAALAKLTSEGIGGNDLVTALVERSRARRALGDDDGALADLNRARRVRAGEPYRRRAREDLTTLLIEHGYFSGANKLIAELRADGGDDDYSDWLTAQVHAAQGQARVAWDILRKLESATSSDGTVVASPQILTEQMIMANRIGELEEALECCVDLVAKHGLALRHGRMLLKLWGPRSADGLADLLIQADARHLDEVAAALSALPEPGPSVAQALRDVRAEKPAAVRIM</sequence>